<feature type="domain" description="Antitoxin FitA-like ribbon-helix-helix" evidence="1">
    <location>
        <begin position="2"/>
        <end position="40"/>
    </location>
</feature>
<dbReference type="GO" id="GO:0003677">
    <property type="term" value="F:DNA binding"/>
    <property type="evidence" value="ECO:0007669"/>
    <property type="project" value="UniProtKB-KW"/>
</dbReference>
<dbReference type="InterPro" id="IPR013321">
    <property type="entry name" value="Arc_rbn_hlx_hlx"/>
</dbReference>
<dbReference type="Pfam" id="PF22513">
    <property type="entry name" value="FitA-like_RHH"/>
    <property type="match status" value="1"/>
</dbReference>
<dbReference type="Gene3D" id="1.10.1220.10">
    <property type="entry name" value="Met repressor-like"/>
    <property type="match status" value="1"/>
</dbReference>
<organism evidence="2">
    <name type="scientific">uncultured Thiotrichaceae bacterium</name>
    <dbReference type="NCBI Taxonomy" id="298394"/>
    <lineage>
        <taxon>Bacteria</taxon>
        <taxon>Pseudomonadati</taxon>
        <taxon>Pseudomonadota</taxon>
        <taxon>Gammaproteobacteria</taxon>
        <taxon>Thiotrichales</taxon>
        <taxon>Thiotrichaceae</taxon>
        <taxon>environmental samples</taxon>
    </lineage>
</organism>
<reference evidence="2" key="1">
    <citation type="submission" date="2020-01" db="EMBL/GenBank/DDBJ databases">
        <authorList>
            <person name="Meier V. D."/>
            <person name="Meier V D."/>
        </authorList>
    </citation>
    <scope>NUCLEOTIDE SEQUENCE</scope>
    <source>
        <strain evidence="2">HLG_WM_MAG_09</strain>
    </source>
</reference>
<dbReference type="InterPro" id="IPR010985">
    <property type="entry name" value="Ribbon_hlx_hlx"/>
</dbReference>
<dbReference type="InterPro" id="IPR053853">
    <property type="entry name" value="FitA-like_RHH"/>
</dbReference>
<proteinExistence type="predicted"/>
<protein>
    <submittedName>
        <fullName evidence="2">DNA-binding protein</fullName>
    </submittedName>
</protein>
<dbReference type="EMBL" id="CACVAT010000261">
    <property type="protein sequence ID" value="CAA6816527.1"/>
    <property type="molecule type" value="Genomic_DNA"/>
</dbReference>
<dbReference type="SUPFAM" id="SSF47598">
    <property type="entry name" value="Ribbon-helix-helix"/>
    <property type="match status" value="1"/>
</dbReference>
<dbReference type="AlphaFoldDB" id="A0A6S6TE76"/>
<gene>
    <name evidence="2" type="ORF">HELGO_WM36939</name>
</gene>
<accession>A0A6S6TE76</accession>
<evidence type="ECO:0000259" key="1">
    <source>
        <dbReference type="Pfam" id="PF22513"/>
    </source>
</evidence>
<dbReference type="GO" id="GO:0006355">
    <property type="term" value="P:regulation of DNA-templated transcription"/>
    <property type="evidence" value="ECO:0007669"/>
    <property type="project" value="InterPro"/>
</dbReference>
<sequence length="77" mass="8636">MANLVVRNIDETIVQALKERAGRSGHSAEAEHRLILAQALLRPKKKSFSEILTDMPNIGRDSDFERVQETGDVDVFT</sequence>
<evidence type="ECO:0000313" key="2">
    <source>
        <dbReference type="EMBL" id="CAA6816527.1"/>
    </source>
</evidence>
<name>A0A6S6TE76_9GAMM</name>
<keyword evidence="2" id="KW-0238">DNA-binding</keyword>